<gene>
    <name evidence="1" type="ORF">UFOVP586_51</name>
</gene>
<sequence length="85" mass="9529">MNRLDLIIDALYKTKLLFEAHGQYPHTLREINEALAAARELKALKPVAVRNKSASAYMEFSSIESWDSSIPTFATLLYALDGEQA</sequence>
<organism evidence="1">
    <name type="scientific">uncultured Caudovirales phage</name>
    <dbReference type="NCBI Taxonomy" id="2100421"/>
    <lineage>
        <taxon>Viruses</taxon>
        <taxon>Duplodnaviria</taxon>
        <taxon>Heunggongvirae</taxon>
        <taxon>Uroviricota</taxon>
        <taxon>Caudoviricetes</taxon>
        <taxon>Peduoviridae</taxon>
        <taxon>Maltschvirus</taxon>
        <taxon>Maltschvirus maltsch</taxon>
    </lineage>
</organism>
<reference evidence="1" key="1">
    <citation type="submission" date="2020-04" db="EMBL/GenBank/DDBJ databases">
        <authorList>
            <person name="Chiriac C."/>
            <person name="Salcher M."/>
            <person name="Ghai R."/>
            <person name="Kavagutti S V."/>
        </authorList>
    </citation>
    <scope>NUCLEOTIDE SEQUENCE</scope>
</reference>
<protein>
    <submittedName>
        <fullName evidence="1">Uncharacterized protein</fullName>
    </submittedName>
</protein>
<dbReference type="EMBL" id="LR796553">
    <property type="protein sequence ID" value="CAB4152109.1"/>
    <property type="molecule type" value="Genomic_DNA"/>
</dbReference>
<accession>A0A6J5N8V2</accession>
<name>A0A6J5N8V2_9CAUD</name>
<evidence type="ECO:0000313" key="1">
    <source>
        <dbReference type="EMBL" id="CAB4152109.1"/>
    </source>
</evidence>
<proteinExistence type="predicted"/>